<evidence type="ECO:0000259" key="3">
    <source>
        <dbReference type="SMART" id="SM00829"/>
    </source>
</evidence>
<proteinExistence type="predicted"/>
<organism evidence="4">
    <name type="scientific">freshwater metagenome</name>
    <dbReference type="NCBI Taxonomy" id="449393"/>
    <lineage>
        <taxon>unclassified sequences</taxon>
        <taxon>metagenomes</taxon>
        <taxon>ecological metagenomes</taxon>
    </lineage>
</organism>
<dbReference type="SUPFAM" id="SSF51735">
    <property type="entry name" value="NAD(P)-binding Rossmann-fold domains"/>
    <property type="match status" value="1"/>
</dbReference>
<evidence type="ECO:0000256" key="1">
    <source>
        <dbReference type="ARBA" id="ARBA00022857"/>
    </source>
</evidence>
<dbReference type="Gene3D" id="3.90.180.10">
    <property type="entry name" value="Medium-chain alcohol dehydrogenases, catalytic domain"/>
    <property type="match status" value="1"/>
</dbReference>
<reference evidence="4" key="1">
    <citation type="submission" date="2020-05" db="EMBL/GenBank/DDBJ databases">
        <authorList>
            <person name="Chiriac C."/>
            <person name="Salcher M."/>
            <person name="Ghai R."/>
            <person name="Kavagutti S V."/>
        </authorList>
    </citation>
    <scope>NUCLEOTIDE SEQUENCE</scope>
</reference>
<dbReference type="InterPro" id="IPR011032">
    <property type="entry name" value="GroES-like_sf"/>
</dbReference>
<dbReference type="AlphaFoldDB" id="A0A6J7J5G5"/>
<dbReference type="GO" id="GO:0016651">
    <property type="term" value="F:oxidoreductase activity, acting on NAD(P)H"/>
    <property type="evidence" value="ECO:0007669"/>
    <property type="project" value="TreeGrafter"/>
</dbReference>
<dbReference type="SMART" id="SM00829">
    <property type="entry name" value="PKS_ER"/>
    <property type="match status" value="1"/>
</dbReference>
<keyword evidence="1" id="KW-0521">NADP</keyword>
<dbReference type="InterPro" id="IPR036291">
    <property type="entry name" value="NAD(P)-bd_dom_sf"/>
</dbReference>
<evidence type="ECO:0000256" key="2">
    <source>
        <dbReference type="ARBA" id="ARBA00023002"/>
    </source>
</evidence>
<evidence type="ECO:0000313" key="4">
    <source>
        <dbReference type="EMBL" id="CAB4938359.1"/>
    </source>
</evidence>
<dbReference type="GO" id="GO:0070402">
    <property type="term" value="F:NADPH binding"/>
    <property type="evidence" value="ECO:0007669"/>
    <property type="project" value="TreeGrafter"/>
</dbReference>
<gene>
    <name evidence="4" type="ORF">UFOPK3674_01646</name>
</gene>
<dbReference type="Pfam" id="PF00107">
    <property type="entry name" value="ADH_zinc_N"/>
    <property type="match status" value="1"/>
</dbReference>
<dbReference type="InterPro" id="IPR013149">
    <property type="entry name" value="ADH-like_C"/>
</dbReference>
<dbReference type="SUPFAM" id="SSF50129">
    <property type="entry name" value="GroES-like"/>
    <property type="match status" value="1"/>
</dbReference>
<dbReference type="EMBL" id="CAFBMX010000008">
    <property type="protein sequence ID" value="CAB4938359.1"/>
    <property type="molecule type" value="Genomic_DNA"/>
</dbReference>
<name>A0A6J7J5G5_9ZZZZ</name>
<feature type="domain" description="Enoyl reductase (ER)" evidence="3">
    <location>
        <begin position="11"/>
        <end position="321"/>
    </location>
</feature>
<dbReference type="PANTHER" id="PTHR48106">
    <property type="entry name" value="QUINONE OXIDOREDUCTASE PIG3-RELATED"/>
    <property type="match status" value="1"/>
</dbReference>
<dbReference type="Pfam" id="PF08240">
    <property type="entry name" value="ADH_N"/>
    <property type="match status" value="1"/>
</dbReference>
<dbReference type="Gene3D" id="3.40.50.720">
    <property type="entry name" value="NAD(P)-binding Rossmann-like Domain"/>
    <property type="match status" value="1"/>
</dbReference>
<dbReference type="InterPro" id="IPR013154">
    <property type="entry name" value="ADH-like_N"/>
</dbReference>
<protein>
    <submittedName>
        <fullName evidence="4">Unannotated protein</fullName>
    </submittedName>
</protein>
<keyword evidence="2" id="KW-0560">Oxidoreductase</keyword>
<dbReference type="InterPro" id="IPR020843">
    <property type="entry name" value="ER"/>
</dbReference>
<accession>A0A6J7J5G5</accession>
<sequence length="324" mass="32408">MSRAAQVTEFGGLESIKIIERDVPQPGEGEVLVRITTAGFHPLDGLLAAGAMGPFQAPAPLVLGCNGAGRVESDGATFKTGDRVAIVNNQMGMVRDGVWADHAAVPESVLLKLPDNVDDATAAGIGISFPTAVIALNMLGLASGSSVLITGANGAVGSAAIQLARTKGLVPFAVVRSQDAAAFCTDLGAEGVIDLSQTSIEEASKGLSQGGFDGCVDPIGGPVGAGALKGIKPGAAQVTVGYSSGFEMPVFLPDIVNYGRRLLGGNMASAGQDGLRAAEEETLAGLASGALRSPVATTVALDDVATIGATKGGTQLGRTLISVE</sequence>